<keyword evidence="2" id="KW-1003">Cell membrane</keyword>
<dbReference type="GO" id="GO:0005886">
    <property type="term" value="C:plasma membrane"/>
    <property type="evidence" value="ECO:0007669"/>
    <property type="project" value="UniProtKB-SubCell"/>
</dbReference>
<gene>
    <name evidence="7" type="ORF">HGA08_12905</name>
</gene>
<comment type="subcellular location">
    <subcellularLocation>
        <location evidence="1">Cell inner membrane</location>
    </subcellularLocation>
</comment>
<keyword evidence="3" id="KW-0997">Cell inner membrane</keyword>
<evidence type="ECO:0000256" key="4">
    <source>
        <dbReference type="ARBA" id="ARBA00022679"/>
    </source>
</evidence>
<dbReference type="RefSeq" id="WP_067872035.1">
    <property type="nucleotide sequence ID" value="NZ_JAAXOP010000006.1"/>
</dbReference>
<organism evidence="7 8">
    <name type="scientific">Nocardia vermiculata</name>
    <dbReference type="NCBI Taxonomy" id="257274"/>
    <lineage>
        <taxon>Bacteria</taxon>
        <taxon>Bacillati</taxon>
        <taxon>Actinomycetota</taxon>
        <taxon>Actinomycetes</taxon>
        <taxon>Mycobacteriales</taxon>
        <taxon>Nocardiaceae</taxon>
        <taxon>Nocardia</taxon>
    </lineage>
</organism>
<dbReference type="EMBL" id="JAAXOP010000006">
    <property type="protein sequence ID" value="NKY51114.1"/>
    <property type="molecule type" value="Genomic_DNA"/>
</dbReference>
<reference evidence="7 8" key="1">
    <citation type="submission" date="2020-04" db="EMBL/GenBank/DDBJ databases">
        <title>MicrobeNet Type strains.</title>
        <authorList>
            <person name="Nicholson A.C."/>
        </authorList>
    </citation>
    <scope>NUCLEOTIDE SEQUENCE [LARGE SCALE GENOMIC DNA]</scope>
    <source>
        <strain evidence="7 8">JCM 12354</strain>
    </source>
</reference>
<dbReference type="NCBIfam" id="NF005919">
    <property type="entry name" value="PRK07920.1"/>
    <property type="match status" value="1"/>
</dbReference>
<evidence type="ECO:0000256" key="2">
    <source>
        <dbReference type="ARBA" id="ARBA00022475"/>
    </source>
</evidence>
<name>A0A846XZL3_9NOCA</name>
<proteinExistence type="predicted"/>
<keyword evidence="4 7" id="KW-0808">Transferase</keyword>
<evidence type="ECO:0000256" key="5">
    <source>
        <dbReference type="ARBA" id="ARBA00023136"/>
    </source>
</evidence>
<keyword evidence="8" id="KW-1185">Reference proteome</keyword>
<evidence type="ECO:0000256" key="3">
    <source>
        <dbReference type="ARBA" id="ARBA00022519"/>
    </source>
</evidence>
<evidence type="ECO:0000256" key="6">
    <source>
        <dbReference type="ARBA" id="ARBA00023315"/>
    </source>
</evidence>
<evidence type="ECO:0000256" key="1">
    <source>
        <dbReference type="ARBA" id="ARBA00004533"/>
    </source>
</evidence>
<accession>A0A846XZL3</accession>
<sequence>MQRSEGGTGVTQWKAALTDAAYAAGWRLVRALPEATARRWFDAGGGWAARRANRAVRSGGEPDQLRRNLARVLAVDPHEVPDELIVASMRSYARYWREAFRLPTLDHTALADSPLMPPPAGLEHLDAALARGRGAIFVLPHSGNWDMAGMWLVQHYGSFATVAERLQPESLFERFVAYRESLGFEVFPLSGGEQPPFGQLAQRLRDNKVVCLMGERDLTGKGVPVDFFGERTWMPAGAAKLAVDTGAALLPVHAWFTVDERGREGWGLKTGAPLDVSRGVADATQQLADCFARNIAEHPADWHMLQPLWEGDLSSPRLDRIAAAQAALARSESARDTTS</sequence>
<dbReference type="GO" id="GO:0009247">
    <property type="term" value="P:glycolipid biosynthetic process"/>
    <property type="evidence" value="ECO:0007669"/>
    <property type="project" value="UniProtKB-ARBA"/>
</dbReference>
<dbReference type="Proteomes" id="UP000565711">
    <property type="component" value="Unassembled WGS sequence"/>
</dbReference>
<dbReference type="CDD" id="cd07984">
    <property type="entry name" value="LPLAT_LABLAT-like"/>
    <property type="match status" value="1"/>
</dbReference>
<dbReference type="PANTHER" id="PTHR30606">
    <property type="entry name" value="LIPID A BIOSYNTHESIS LAUROYL ACYLTRANSFERASE"/>
    <property type="match status" value="1"/>
</dbReference>
<dbReference type="PANTHER" id="PTHR30606:SF10">
    <property type="entry name" value="PHOSPHATIDYLINOSITOL MANNOSIDE ACYLTRANSFERASE"/>
    <property type="match status" value="1"/>
</dbReference>
<dbReference type="InterPro" id="IPR004960">
    <property type="entry name" value="LipA_acyltrans"/>
</dbReference>
<dbReference type="AlphaFoldDB" id="A0A846XZL3"/>
<evidence type="ECO:0000313" key="7">
    <source>
        <dbReference type="EMBL" id="NKY51114.1"/>
    </source>
</evidence>
<keyword evidence="5" id="KW-0472">Membrane</keyword>
<protein>
    <submittedName>
        <fullName evidence="7">Phosphatidylinositol mannoside acyltransferase</fullName>
    </submittedName>
</protein>
<keyword evidence="6 7" id="KW-0012">Acyltransferase</keyword>
<evidence type="ECO:0000313" key="8">
    <source>
        <dbReference type="Proteomes" id="UP000565711"/>
    </source>
</evidence>
<dbReference type="GO" id="GO:0016746">
    <property type="term" value="F:acyltransferase activity"/>
    <property type="evidence" value="ECO:0007669"/>
    <property type="project" value="UniProtKB-KW"/>
</dbReference>
<comment type="caution">
    <text evidence="7">The sequence shown here is derived from an EMBL/GenBank/DDBJ whole genome shotgun (WGS) entry which is preliminary data.</text>
</comment>
<dbReference type="Pfam" id="PF03279">
    <property type="entry name" value="Lip_A_acyltrans"/>
    <property type="match status" value="1"/>
</dbReference>